<name>A0A9N9P5B5_9GLOM</name>
<dbReference type="EMBL" id="CAJVQA010026348">
    <property type="protein sequence ID" value="CAG8788818.1"/>
    <property type="molecule type" value="Genomic_DNA"/>
</dbReference>
<dbReference type="Proteomes" id="UP000789759">
    <property type="component" value="Unassembled WGS sequence"/>
</dbReference>
<protein>
    <submittedName>
        <fullName evidence="1">10336_t:CDS:1</fullName>
    </submittedName>
</protein>
<proteinExistence type="predicted"/>
<gene>
    <name evidence="1" type="ORF">CPELLU_LOCUS16866</name>
</gene>
<evidence type="ECO:0000313" key="1">
    <source>
        <dbReference type="EMBL" id="CAG8788818.1"/>
    </source>
</evidence>
<reference evidence="1" key="1">
    <citation type="submission" date="2021-06" db="EMBL/GenBank/DDBJ databases">
        <authorList>
            <person name="Kallberg Y."/>
            <person name="Tangrot J."/>
            <person name="Rosling A."/>
        </authorList>
    </citation>
    <scope>NUCLEOTIDE SEQUENCE</scope>
    <source>
        <strain evidence="1">FL966</strain>
    </source>
</reference>
<organism evidence="1 2">
    <name type="scientific">Cetraspora pellucida</name>
    <dbReference type="NCBI Taxonomy" id="1433469"/>
    <lineage>
        <taxon>Eukaryota</taxon>
        <taxon>Fungi</taxon>
        <taxon>Fungi incertae sedis</taxon>
        <taxon>Mucoromycota</taxon>
        <taxon>Glomeromycotina</taxon>
        <taxon>Glomeromycetes</taxon>
        <taxon>Diversisporales</taxon>
        <taxon>Gigasporaceae</taxon>
        <taxon>Cetraspora</taxon>
    </lineage>
</organism>
<keyword evidence="2" id="KW-1185">Reference proteome</keyword>
<sequence>MNNLLPHCINADRSINLPFGHALETYINSLPLLSKCKLKKQSRLNVNESIKAGFITLKCVEGAIDYLTWKTAKGQKKLTNRIDNIINLLIKDVNVTISCKRACGRLGECKQECSNFSLKNNLTNDFDMHKCGVRVITKVMLSNVEDPLPVQLIIKGVHKLSALITLDLKSTQINLSLQTHDKVIAARHAHHNTGTEIAMKVLASYNNTSETYLTYLHNTKNIGPWTVLDQLVTTHLKEQGKILYYQRGHDCGYFCFGIDGKYDLNNEKAPVIAIVIEDQVSYGSLLAFSLCDKENHYTIRIAVQANILCTMMDKHRPTKLALQGFVRNTILCWFHIMATLGKHLRIWKIDWSLWYLIALAFKIVGRSKSNEEATKMEKEYIEFINFLPLDSNIKDSLIRDLKMN</sequence>
<accession>A0A9N9P5B5</accession>
<dbReference type="OrthoDB" id="2424037at2759"/>
<dbReference type="AlphaFoldDB" id="A0A9N9P5B5"/>
<evidence type="ECO:0000313" key="2">
    <source>
        <dbReference type="Proteomes" id="UP000789759"/>
    </source>
</evidence>
<comment type="caution">
    <text evidence="1">The sequence shown here is derived from an EMBL/GenBank/DDBJ whole genome shotgun (WGS) entry which is preliminary data.</text>
</comment>